<dbReference type="Proteomes" id="UP000019478">
    <property type="component" value="Unassembled WGS sequence"/>
</dbReference>
<reference evidence="2 3" key="1">
    <citation type="submission" date="2013-03" db="EMBL/GenBank/DDBJ databases">
        <title>The Genome Sequence of Capronia epimyces CBS 606.96.</title>
        <authorList>
            <consortium name="The Broad Institute Genomics Platform"/>
            <person name="Cuomo C."/>
            <person name="de Hoog S."/>
            <person name="Gorbushina A."/>
            <person name="Walker B."/>
            <person name="Young S.K."/>
            <person name="Zeng Q."/>
            <person name="Gargeya S."/>
            <person name="Fitzgerald M."/>
            <person name="Haas B."/>
            <person name="Abouelleil A."/>
            <person name="Allen A.W."/>
            <person name="Alvarado L."/>
            <person name="Arachchi H.M."/>
            <person name="Berlin A.M."/>
            <person name="Chapman S.B."/>
            <person name="Gainer-Dewar J."/>
            <person name="Goldberg J."/>
            <person name="Griggs A."/>
            <person name="Gujja S."/>
            <person name="Hansen M."/>
            <person name="Howarth C."/>
            <person name="Imamovic A."/>
            <person name="Ireland A."/>
            <person name="Larimer J."/>
            <person name="McCowan C."/>
            <person name="Murphy C."/>
            <person name="Pearson M."/>
            <person name="Poon T.W."/>
            <person name="Priest M."/>
            <person name="Roberts A."/>
            <person name="Saif S."/>
            <person name="Shea T."/>
            <person name="Sisk P."/>
            <person name="Sykes S."/>
            <person name="Wortman J."/>
            <person name="Nusbaum C."/>
            <person name="Birren B."/>
        </authorList>
    </citation>
    <scope>NUCLEOTIDE SEQUENCE [LARGE SCALE GENOMIC DNA]</scope>
    <source>
        <strain evidence="2 3">CBS 606.96</strain>
    </source>
</reference>
<dbReference type="AlphaFoldDB" id="W9XDL1"/>
<comment type="caution">
    <text evidence="2">The sequence shown here is derived from an EMBL/GenBank/DDBJ whole genome shotgun (WGS) entry which is preliminary data.</text>
</comment>
<dbReference type="eggNOG" id="ENOG502RZV2">
    <property type="taxonomic scope" value="Eukaryota"/>
</dbReference>
<dbReference type="RefSeq" id="XP_007737753.1">
    <property type="nucleotide sequence ID" value="XM_007739563.1"/>
</dbReference>
<evidence type="ECO:0000313" key="3">
    <source>
        <dbReference type="Proteomes" id="UP000019478"/>
    </source>
</evidence>
<dbReference type="OrthoDB" id="4850at2759"/>
<evidence type="ECO:0000313" key="2">
    <source>
        <dbReference type="EMBL" id="EXJ78308.1"/>
    </source>
</evidence>
<evidence type="ECO:0000256" key="1">
    <source>
        <dbReference type="SAM" id="MobiDB-lite"/>
    </source>
</evidence>
<dbReference type="EMBL" id="AMGY01000009">
    <property type="protein sequence ID" value="EXJ78308.1"/>
    <property type="molecule type" value="Genomic_DNA"/>
</dbReference>
<name>W9XDL1_9EURO</name>
<organism evidence="2 3">
    <name type="scientific">Capronia epimyces CBS 606.96</name>
    <dbReference type="NCBI Taxonomy" id="1182542"/>
    <lineage>
        <taxon>Eukaryota</taxon>
        <taxon>Fungi</taxon>
        <taxon>Dikarya</taxon>
        <taxon>Ascomycota</taxon>
        <taxon>Pezizomycotina</taxon>
        <taxon>Eurotiomycetes</taxon>
        <taxon>Chaetothyriomycetidae</taxon>
        <taxon>Chaetothyriales</taxon>
        <taxon>Herpotrichiellaceae</taxon>
        <taxon>Capronia</taxon>
    </lineage>
</organism>
<keyword evidence="3" id="KW-1185">Reference proteome</keyword>
<accession>W9XDL1</accession>
<proteinExistence type="predicted"/>
<dbReference type="HOGENOM" id="CLU_050444_0_0_1"/>
<protein>
    <submittedName>
        <fullName evidence="2">Uncharacterized protein</fullName>
    </submittedName>
</protein>
<dbReference type="PANTHER" id="PTHR37948">
    <property type="entry name" value="ZGC:113208"/>
    <property type="match status" value="1"/>
</dbReference>
<feature type="compositionally biased region" description="Basic and acidic residues" evidence="1">
    <location>
        <begin position="81"/>
        <end position="91"/>
    </location>
</feature>
<dbReference type="PANTHER" id="PTHR37948:SF1">
    <property type="entry name" value="BLL5189 PROTEIN"/>
    <property type="match status" value="1"/>
</dbReference>
<gene>
    <name evidence="2" type="ORF">A1O3_09469</name>
</gene>
<dbReference type="STRING" id="1182542.W9XDL1"/>
<sequence>MSVSLDLEAQRSENLQQKRKLLDELNLNLNLDLSSQPNRRSRLGFDGLRPAKKRRLNTSTPRAIPSRTSARIAASGARTSYTEERERHEAEGPAPRKSRRPPTSRYRADQPQQNPPPPSAAVQSVQPSLPSFDADLASLLDQYNSWQPAASEPTLLPDGTYHFESHPTFRPNKSPLSILLEGAFGGHHFSPWHSRTLRLTLCDDYLRTLPPSWLSHLQPAGKYLVSPTYDASLNRYGVTCGQTLTQWEDAGWINFTHDPRGWFEWYIRFWLGRRCDDGEDERQVGRWLRCVGPRGRWKRLLLKKYVDLGVKSIFDDDGREDGQEVSPVMHQTCHHWAYQVRQEDLDDAWKEKGG</sequence>
<dbReference type="GeneID" id="19173553"/>
<feature type="region of interest" description="Disordered" evidence="1">
    <location>
        <begin position="34"/>
        <end position="126"/>
    </location>
</feature>
<feature type="compositionally biased region" description="Polar residues" evidence="1">
    <location>
        <begin position="57"/>
        <end position="69"/>
    </location>
</feature>